<dbReference type="EMBL" id="CP122979">
    <property type="protein sequence ID" value="WGI36313.1"/>
    <property type="molecule type" value="Genomic_DNA"/>
</dbReference>
<dbReference type="RefSeq" id="WP_280101614.1">
    <property type="nucleotide sequence ID" value="NZ_CP122979.1"/>
</dbReference>
<sequence>MKKNVRKVYYEIFPRYFYDSNSSGVGDYLGIAEKHLYFKELEIDNLVFPSILENYEELKPRSFIQKHYGSIDDFKKMVQLLKMKDIKINMIFDFDKADSYFKQFENLQTILKNDVSENELKIKDETIQMENQDVTKVIDVEWMVQSKIEKFLEIIKFYNFLKIDGIIFKNIYKVNFPKLSIDESSHLVINSLMEKIKENISDINLIAILDYKTFYQQNTEQLNLLKFDEFIFDYFSEFWLNDQDFKIEIKKYNWLKMLKFALKMQNLSKDYSTFIFNNWEYGKIASRLSKKQGTLEYLQKFILGFFILFDSNFYLVQGDEIGQENILNSDVKNKKIHPEISQENNKVNFAWNSNKAMGLNEKEISYYLTPKNYLKNNLLENYKNKNSVWWWVKNLLYFKKMYFTNYSISKKIIFSMYFYPDVFKIKLNNFESHMIYLNFSNKNKKFLHNIVGKNFVVKYDSYNSENINNTKIKELKPFQIIILEKNEKKL</sequence>
<reference evidence="2" key="1">
    <citation type="submission" date="2023-04" db="EMBL/GenBank/DDBJ databases">
        <title>Completed genome of Mycoplasma lagogenitalium type strain 12MS.</title>
        <authorList>
            <person name="Spergser J."/>
        </authorList>
    </citation>
    <scope>NUCLEOTIDE SEQUENCE</scope>
    <source>
        <strain evidence="2">12MS</strain>
    </source>
</reference>
<evidence type="ECO:0000259" key="1">
    <source>
        <dbReference type="Pfam" id="PF00128"/>
    </source>
</evidence>
<keyword evidence="3" id="KW-1185">Reference proteome</keyword>
<dbReference type="Gene3D" id="3.20.20.80">
    <property type="entry name" value="Glycosidases"/>
    <property type="match status" value="1"/>
</dbReference>
<gene>
    <name evidence="2" type="ORF">QEG99_02435</name>
</gene>
<feature type="domain" description="Glycosyl hydrolase family 13 catalytic" evidence="1">
    <location>
        <begin position="12"/>
        <end position="90"/>
    </location>
</feature>
<evidence type="ECO:0000313" key="3">
    <source>
        <dbReference type="Proteomes" id="UP001179842"/>
    </source>
</evidence>
<dbReference type="Proteomes" id="UP001179842">
    <property type="component" value="Chromosome"/>
</dbReference>
<dbReference type="Pfam" id="PF00128">
    <property type="entry name" value="Alpha-amylase"/>
    <property type="match status" value="2"/>
</dbReference>
<organism evidence="2 3">
    <name type="scientific">Mesomycoplasma lagogenitalium</name>
    <dbReference type="NCBI Taxonomy" id="171286"/>
    <lineage>
        <taxon>Bacteria</taxon>
        <taxon>Bacillati</taxon>
        <taxon>Mycoplasmatota</taxon>
        <taxon>Mycoplasmoidales</taxon>
        <taxon>Metamycoplasmataceae</taxon>
        <taxon>Mesomycoplasma</taxon>
    </lineage>
</organism>
<name>A0ABY8LUU4_9BACT</name>
<feature type="domain" description="Glycosyl hydrolase family 13 catalytic" evidence="1">
    <location>
        <begin position="229"/>
        <end position="401"/>
    </location>
</feature>
<evidence type="ECO:0000313" key="2">
    <source>
        <dbReference type="EMBL" id="WGI36313.1"/>
    </source>
</evidence>
<dbReference type="InterPro" id="IPR017853">
    <property type="entry name" value="GH"/>
</dbReference>
<dbReference type="SUPFAM" id="SSF51445">
    <property type="entry name" value="(Trans)glycosidases"/>
    <property type="match status" value="1"/>
</dbReference>
<accession>A0ABY8LUU4</accession>
<protein>
    <recommendedName>
        <fullName evidence="1">Glycosyl hydrolase family 13 catalytic domain-containing protein</fullName>
    </recommendedName>
</protein>
<dbReference type="InterPro" id="IPR006047">
    <property type="entry name" value="GH13_cat_dom"/>
</dbReference>
<proteinExistence type="predicted"/>